<evidence type="ECO:0000313" key="3">
    <source>
        <dbReference type="EMBL" id="MCA9383143.1"/>
    </source>
</evidence>
<dbReference type="InterPro" id="IPR016181">
    <property type="entry name" value="Acyl_CoA_acyltransferase"/>
</dbReference>
<organism evidence="3 4">
    <name type="scientific">Candidatus Dojkabacteria bacterium</name>
    <dbReference type="NCBI Taxonomy" id="2099670"/>
    <lineage>
        <taxon>Bacteria</taxon>
        <taxon>Candidatus Dojkabacteria</taxon>
    </lineage>
</organism>
<dbReference type="EMBL" id="JAGQLK010000031">
    <property type="protein sequence ID" value="MCA9383143.1"/>
    <property type="molecule type" value="Genomic_DNA"/>
</dbReference>
<sequence length="163" mass="18624">MQIGYSIITSAEQAKRASEFLIRDGNFGGMVSDKEEELIFSEPLASIEREHARFWIAINSNEEVIGVIGINENDVATGGYYLDWFAVDQEYRRAGVGSELLKLAEGFVIEMNGRYINIDTGDNEKYAKARAFYEHNGYQQVGHIPEFYHPKCGRIDYYKKFNS</sequence>
<dbReference type="Proteomes" id="UP000783287">
    <property type="component" value="Unassembled WGS sequence"/>
</dbReference>
<name>A0A955RIV7_9BACT</name>
<dbReference type="Pfam" id="PF00583">
    <property type="entry name" value="Acetyltransf_1"/>
    <property type="match status" value="1"/>
</dbReference>
<evidence type="ECO:0000256" key="1">
    <source>
        <dbReference type="ARBA" id="ARBA00022679"/>
    </source>
</evidence>
<dbReference type="PANTHER" id="PTHR13947">
    <property type="entry name" value="GNAT FAMILY N-ACETYLTRANSFERASE"/>
    <property type="match status" value="1"/>
</dbReference>
<dbReference type="AlphaFoldDB" id="A0A955RIV7"/>
<reference evidence="3" key="1">
    <citation type="submission" date="2020-04" db="EMBL/GenBank/DDBJ databases">
        <authorList>
            <person name="Zhang T."/>
        </authorList>
    </citation>
    <scope>NUCLEOTIDE SEQUENCE</scope>
    <source>
        <strain evidence="3">HKST-UBA14</strain>
    </source>
</reference>
<gene>
    <name evidence="3" type="ORF">KC909_02150</name>
</gene>
<dbReference type="PANTHER" id="PTHR13947:SF37">
    <property type="entry name" value="LD18367P"/>
    <property type="match status" value="1"/>
</dbReference>
<accession>A0A955RIV7</accession>
<dbReference type="GO" id="GO:0008080">
    <property type="term" value="F:N-acetyltransferase activity"/>
    <property type="evidence" value="ECO:0007669"/>
    <property type="project" value="InterPro"/>
</dbReference>
<dbReference type="InterPro" id="IPR050769">
    <property type="entry name" value="NAT_camello-type"/>
</dbReference>
<dbReference type="SUPFAM" id="SSF55729">
    <property type="entry name" value="Acyl-CoA N-acyltransferases (Nat)"/>
    <property type="match status" value="1"/>
</dbReference>
<keyword evidence="1" id="KW-0808">Transferase</keyword>
<protein>
    <submittedName>
        <fullName evidence="3">GNAT family N-acetyltransferase</fullName>
    </submittedName>
</protein>
<proteinExistence type="predicted"/>
<comment type="caution">
    <text evidence="3">The sequence shown here is derived from an EMBL/GenBank/DDBJ whole genome shotgun (WGS) entry which is preliminary data.</text>
</comment>
<dbReference type="PROSITE" id="PS51186">
    <property type="entry name" value="GNAT"/>
    <property type="match status" value="1"/>
</dbReference>
<evidence type="ECO:0000259" key="2">
    <source>
        <dbReference type="PROSITE" id="PS51186"/>
    </source>
</evidence>
<feature type="domain" description="N-acetyltransferase" evidence="2">
    <location>
        <begin position="6"/>
        <end position="162"/>
    </location>
</feature>
<dbReference type="InterPro" id="IPR000182">
    <property type="entry name" value="GNAT_dom"/>
</dbReference>
<evidence type="ECO:0000313" key="4">
    <source>
        <dbReference type="Proteomes" id="UP000783287"/>
    </source>
</evidence>
<dbReference type="Gene3D" id="3.40.630.30">
    <property type="match status" value="1"/>
</dbReference>
<reference evidence="3" key="2">
    <citation type="journal article" date="2021" name="Microbiome">
        <title>Successional dynamics and alternative stable states in a saline activated sludge microbial community over 9 years.</title>
        <authorList>
            <person name="Wang Y."/>
            <person name="Ye J."/>
            <person name="Ju F."/>
            <person name="Liu L."/>
            <person name="Boyd J.A."/>
            <person name="Deng Y."/>
            <person name="Parks D.H."/>
            <person name="Jiang X."/>
            <person name="Yin X."/>
            <person name="Woodcroft B.J."/>
            <person name="Tyson G.W."/>
            <person name="Hugenholtz P."/>
            <person name="Polz M.F."/>
            <person name="Zhang T."/>
        </authorList>
    </citation>
    <scope>NUCLEOTIDE SEQUENCE</scope>
    <source>
        <strain evidence="3">HKST-UBA14</strain>
    </source>
</reference>
<dbReference type="CDD" id="cd04301">
    <property type="entry name" value="NAT_SF"/>
    <property type="match status" value="1"/>
</dbReference>